<dbReference type="RefSeq" id="WP_137245604.1">
    <property type="nucleotide sequence ID" value="NZ_SZQA01000002.1"/>
</dbReference>
<dbReference type="Proteomes" id="UP000308705">
    <property type="component" value="Unassembled WGS sequence"/>
</dbReference>
<dbReference type="AlphaFoldDB" id="A0A4U3MRI9"/>
<keyword evidence="1" id="KW-0812">Transmembrane</keyword>
<feature type="transmembrane region" description="Helical" evidence="1">
    <location>
        <begin position="192"/>
        <end position="215"/>
    </location>
</feature>
<comment type="caution">
    <text evidence="2">The sequence shown here is derived from an EMBL/GenBank/DDBJ whole genome shotgun (WGS) entry which is preliminary data.</text>
</comment>
<proteinExistence type="predicted"/>
<feature type="transmembrane region" description="Helical" evidence="1">
    <location>
        <begin position="250"/>
        <end position="275"/>
    </location>
</feature>
<reference evidence="2 3" key="1">
    <citation type="submission" date="2019-04" db="EMBL/GenBank/DDBJ databases">
        <title>Herbidospora sp. NEAU-GS14.nov., a novel actinomycete isolated from soil.</title>
        <authorList>
            <person name="Han L."/>
        </authorList>
    </citation>
    <scope>NUCLEOTIDE SEQUENCE [LARGE SCALE GENOMIC DNA]</scope>
    <source>
        <strain evidence="2 3">NEAU-GS14</strain>
    </source>
</reference>
<evidence type="ECO:0000313" key="2">
    <source>
        <dbReference type="EMBL" id="TKK90866.1"/>
    </source>
</evidence>
<feature type="transmembrane region" description="Helical" evidence="1">
    <location>
        <begin position="163"/>
        <end position="180"/>
    </location>
</feature>
<evidence type="ECO:0000256" key="1">
    <source>
        <dbReference type="SAM" id="Phobius"/>
    </source>
</evidence>
<keyword evidence="3" id="KW-1185">Reference proteome</keyword>
<evidence type="ECO:0000313" key="3">
    <source>
        <dbReference type="Proteomes" id="UP000308705"/>
    </source>
</evidence>
<feature type="transmembrane region" description="Helical" evidence="1">
    <location>
        <begin position="326"/>
        <end position="345"/>
    </location>
</feature>
<protein>
    <submittedName>
        <fullName evidence="2">Uncharacterized protein</fullName>
    </submittedName>
</protein>
<feature type="transmembrane region" description="Helical" evidence="1">
    <location>
        <begin position="21"/>
        <end position="45"/>
    </location>
</feature>
<feature type="transmembrane region" description="Helical" evidence="1">
    <location>
        <begin position="57"/>
        <end position="80"/>
    </location>
</feature>
<keyword evidence="1" id="KW-1133">Transmembrane helix</keyword>
<feature type="transmembrane region" description="Helical" evidence="1">
    <location>
        <begin position="101"/>
        <end position="120"/>
    </location>
</feature>
<keyword evidence="1" id="KW-0472">Membrane</keyword>
<gene>
    <name evidence="2" type="ORF">FDA94_03645</name>
</gene>
<dbReference type="OrthoDB" id="3804146at2"/>
<sequence>MSGTSIKTARLPLDALRIAGSCALPLIMWFSLGRFVRWALLYAAAHLSHGSWYQLRIVGVLFIFTLVVMVSLATVVGMLYTVREALAETRARRAGDEAQETIFGALNRTALTFAGLYMTWGLVDQDMRDFENIDRTLNPDQQIVDQVQGVQSTIGDGLTGLDVRISIAAMVVAFAIKWFAGRRHENKPGKFTGLLTTFGELAFVFYGLTATVAALKLREDWIEHRALIMGVSDATEDVRESPFFEWLGDVWPLLVDALVLPLAWLTVGILVYGAYAEDTQTTIRGTRLEGVGARVERSHNWTQLTLAKLTGGFTSRWIPLLNSLRLTAKAGPALFGLYALLYVGIHVGGDYLGRLLDYATAGGPYLWIVTTVPTTFVVDLLVTVLSMCLIAATYDQAATRKRLTEEPEDVEVGA</sequence>
<feature type="transmembrane region" description="Helical" evidence="1">
    <location>
        <begin position="365"/>
        <end position="392"/>
    </location>
</feature>
<dbReference type="EMBL" id="SZQA01000002">
    <property type="protein sequence ID" value="TKK90866.1"/>
    <property type="molecule type" value="Genomic_DNA"/>
</dbReference>
<accession>A0A4U3MRI9</accession>
<organism evidence="2 3">
    <name type="scientific">Herbidospora galbida</name>
    <dbReference type="NCBI Taxonomy" id="2575442"/>
    <lineage>
        <taxon>Bacteria</taxon>
        <taxon>Bacillati</taxon>
        <taxon>Actinomycetota</taxon>
        <taxon>Actinomycetes</taxon>
        <taxon>Streptosporangiales</taxon>
        <taxon>Streptosporangiaceae</taxon>
        <taxon>Herbidospora</taxon>
    </lineage>
</organism>
<name>A0A4U3MRI9_9ACTN</name>